<gene>
    <name evidence="1" type="ORF">UCRPA7_7258</name>
</gene>
<accession>R8BD62</accession>
<dbReference type="EMBL" id="KB933274">
    <property type="protein sequence ID" value="EON97231.1"/>
    <property type="molecule type" value="Genomic_DNA"/>
</dbReference>
<proteinExistence type="predicted"/>
<reference evidence="2" key="1">
    <citation type="journal article" date="2013" name="Genome Announc.">
        <title>Draft genome sequence of the ascomycete Phaeoacremonium aleophilum strain UCR-PA7, a causal agent of the esca disease complex in grapevines.</title>
        <authorList>
            <person name="Blanco-Ulate B."/>
            <person name="Rolshausen P."/>
            <person name="Cantu D."/>
        </authorList>
    </citation>
    <scope>NUCLEOTIDE SEQUENCE [LARGE SCALE GENOMIC DNA]</scope>
    <source>
        <strain evidence="2">UCR-PA7</strain>
    </source>
</reference>
<dbReference type="GeneID" id="19328000"/>
<evidence type="ECO:0000313" key="1">
    <source>
        <dbReference type="EMBL" id="EON97231.1"/>
    </source>
</evidence>
<keyword evidence="2" id="KW-1185">Reference proteome</keyword>
<organism evidence="1 2">
    <name type="scientific">Phaeoacremonium minimum (strain UCR-PA7)</name>
    <name type="common">Esca disease fungus</name>
    <name type="synonym">Togninia minima</name>
    <dbReference type="NCBI Taxonomy" id="1286976"/>
    <lineage>
        <taxon>Eukaryota</taxon>
        <taxon>Fungi</taxon>
        <taxon>Dikarya</taxon>
        <taxon>Ascomycota</taxon>
        <taxon>Pezizomycotina</taxon>
        <taxon>Sordariomycetes</taxon>
        <taxon>Sordariomycetidae</taxon>
        <taxon>Togniniales</taxon>
        <taxon>Togniniaceae</taxon>
        <taxon>Phaeoacremonium</taxon>
    </lineage>
</organism>
<sequence>MYPTLFGRSIIDVMPSATIGFQFSAKQEFAGRELGFAMRQASQPRAETNLLIRAAKDGHTVELVPPRLLNLHLPRLLVENYVHWYDIDKKSVEFRSRKGPWDTSP</sequence>
<name>R8BD62_PHAM7</name>
<dbReference type="Proteomes" id="UP000014074">
    <property type="component" value="Unassembled WGS sequence"/>
</dbReference>
<dbReference type="RefSeq" id="XP_007917982.1">
    <property type="nucleotide sequence ID" value="XM_007919791.1"/>
</dbReference>
<dbReference type="AlphaFoldDB" id="R8BD62"/>
<protein>
    <submittedName>
        <fullName evidence="1">Putative very large low complexity protein</fullName>
    </submittedName>
</protein>
<dbReference type="OrthoDB" id="4889671at2759"/>
<dbReference type="HOGENOM" id="CLU_2238485_0_0_1"/>
<dbReference type="KEGG" id="tmn:UCRPA7_7258"/>
<evidence type="ECO:0000313" key="2">
    <source>
        <dbReference type="Proteomes" id="UP000014074"/>
    </source>
</evidence>